<evidence type="ECO:0000313" key="1">
    <source>
        <dbReference type="EMBL" id="VAW46644.1"/>
    </source>
</evidence>
<gene>
    <name evidence="1" type="ORF">MNBD_GAMMA04-1990</name>
</gene>
<sequence length="179" mass="19757">MSNSVHLFKPKNTTASHAVSLLILSSFSVQINAADGVISQAQRCLPALIAPLQLSTQPFTKKSQALAADLSTPKKHLEADQLSQPTPNQYLFTGNTKFTQPNLVVLSDWMLFDKGLQKSKFQGHVELHQPEILLTAEQVELSETEQTAVLNEAQYQILPSRMYGQASQIKLNQQAETAQ</sequence>
<reference evidence="1" key="1">
    <citation type="submission" date="2018-06" db="EMBL/GenBank/DDBJ databases">
        <authorList>
            <person name="Zhirakovskaya E."/>
        </authorList>
    </citation>
    <scope>NUCLEOTIDE SEQUENCE</scope>
</reference>
<feature type="non-terminal residue" evidence="1">
    <location>
        <position position="179"/>
    </location>
</feature>
<dbReference type="AlphaFoldDB" id="A0A3B0WSE2"/>
<name>A0A3B0WSE2_9ZZZZ</name>
<organism evidence="1">
    <name type="scientific">hydrothermal vent metagenome</name>
    <dbReference type="NCBI Taxonomy" id="652676"/>
    <lineage>
        <taxon>unclassified sequences</taxon>
        <taxon>metagenomes</taxon>
        <taxon>ecological metagenomes</taxon>
    </lineage>
</organism>
<accession>A0A3B0WSE2</accession>
<dbReference type="EMBL" id="UOFB01000152">
    <property type="protein sequence ID" value="VAW46644.1"/>
    <property type="molecule type" value="Genomic_DNA"/>
</dbReference>
<protein>
    <submittedName>
        <fullName evidence="1">Uncharacterized protein</fullName>
    </submittedName>
</protein>
<proteinExistence type="predicted"/>